<name>A0A8T3AIV5_DENNO</name>
<evidence type="ECO:0000313" key="1">
    <source>
        <dbReference type="EMBL" id="KAI0496050.1"/>
    </source>
</evidence>
<keyword evidence="2" id="KW-1185">Reference proteome</keyword>
<dbReference type="OrthoDB" id="786283at2759"/>
<protein>
    <submittedName>
        <fullName evidence="1">Uncharacterized protein</fullName>
    </submittedName>
</protein>
<dbReference type="EMBL" id="JAGYWB010000016">
    <property type="protein sequence ID" value="KAI0496050.1"/>
    <property type="molecule type" value="Genomic_DNA"/>
</dbReference>
<gene>
    <name evidence="1" type="ORF">KFK09_022357</name>
</gene>
<accession>A0A8T3AIV5</accession>
<organism evidence="1 2">
    <name type="scientific">Dendrobium nobile</name>
    <name type="common">Orchid</name>
    <dbReference type="NCBI Taxonomy" id="94219"/>
    <lineage>
        <taxon>Eukaryota</taxon>
        <taxon>Viridiplantae</taxon>
        <taxon>Streptophyta</taxon>
        <taxon>Embryophyta</taxon>
        <taxon>Tracheophyta</taxon>
        <taxon>Spermatophyta</taxon>
        <taxon>Magnoliopsida</taxon>
        <taxon>Liliopsida</taxon>
        <taxon>Asparagales</taxon>
        <taxon>Orchidaceae</taxon>
        <taxon>Epidendroideae</taxon>
        <taxon>Malaxideae</taxon>
        <taxon>Dendrobiinae</taxon>
        <taxon>Dendrobium</taxon>
    </lineage>
</organism>
<proteinExistence type="predicted"/>
<dbReference type="SUPFAM" id="SSF56219">
    <property type="entry name" value="DNase I-like"/>
    <property type="match status" value="1"/>
</dbReference>
<reference evidence="1" key="1">
    <citation type="journal article" date="2022" name="Front. Genet.">
        <title>Chromosome-Scale Assembly of the Dendrobium nobile Genome Provides Insights Into the Molecular Mechanism of the Biosynthesis of the Medicinal Active Ingredient of Dendrobium.</title>
        <authorList>
            <person name="Xu Q."/>
            <person name="Niu S.-C."/>
            <person name="Li K.-L."/>
            <person name="Zheng P.-J."/>
            <person name="Zhang X.-J."/>
            <person name="Jia Y."/>
            <person name="Liu Y."/>
            <person name="Niu Y.-X."/>
            <person name="Yu L.-H."/>
            <person name="Chen D.-F."/>
            <person name="Zhang G.-Q."/>
        </authorList>
    </citation>
    <scope>NUCLEOTIDE SEQUENCE</scope>
    <source>
        <tissue evidence="1">Leaf</tissue>
    </source>
</reference>
<dbReference type="PANTHER" id="PTHR33710:SF71">
    <property type="entry name" value="ENDONUCLEASE_EXONUCLEASE_PHOSPHATASE DOMAIN-CONTAINING PROTEIN"/>
    <property type="match status" value="1"/>
</dbReference>
<sequence length="319" mass="36720">MIFDTALTDLTSTGIFFTWSNQRNDNPISIMLDRTLVNDKWIASYPNSSYKVLSTSISDHSPLNITTGEHIIYAHRFMFKNYWTKYQDFWDALVDIFAVQVEGIPILKLYDKLRNLKVVIKGANWNSSNSIISLIDALTQQQVNIQTHIDLDPLNPENHNNLKYINSKLMYYNSMWTTWLKQRAKINWLKHGEEDLKFLYSRIHRRRAVNSSTIDCILTGPSQDRNSKIQDIISFFKAQLNQSNSVTADTRHIPIGTGLPSHLDEALIKPVTYAEVKNVVFAGHSDSALGPDGYNFFFLQKLLAHYWIQSLQGCSIVFH</sequence>
<dbReference type="Proteomes" id="UP000829196">
    <property type="component" value="Unassembled WGS sequence"/>
</dbReference>
<dbReference type="AlphaFoldDB" id="A0A8T3AIV5"/>
<comment type="caution">
    <text evidence="1">The sequence shown here is derived from an EMBL/GenBank/DDBJ whole genome shotgun (WGS) entry which is preliminary data.</text>
</comment>
<evidence type="ECO:0000313" key="2">
    <source>
        <dbReference type="Proteomes" id="UP000829196"/>
    </source>
</evidence>
<dbReference type="InterPro" id="IPR036691">
    <property type="entry name" value="Endo/exonu/phosph_ase_sf"/>
</dbReference>
<dbReference type="PANTHER" id="PTHR33710">
    <property type="entry name" value="BNAC02G09200D PROTEIN"/>
    <property type="match status" value="1"/>
</dbReference>